<gene>
    <name evidence="1" type="ORF">LTR69_008808</name>
</gene>
<dbReference type="Proteomes" id="UP001345691">
    <property type="component" value="Unassembled WGS sequence"/>
</dbReference>
<evidence type="ECO:0000313" key="2">
    <source>
        <dbReference type="Proteomes" id="UP001345691"/>
    </source>
</evidence>
<sequence>MDVTNVEEGKIEKLNVQIVSNYLRDALDYLQKARDERRAVNVVSFKYAKSVKTADELKKIEVEQHDRLKKMRKIEEEGPTFLE</sequence>
<organism evidence="1 2">
    <name type="scientific">Exophiala sideris</name>
    <dbReference type="NCBI Taxonomy" id="1016849"/>
    <lineage>
        <taxon>Eukaryota</taxon>
        <taxon>Fungi</taxon>
        <taxon>Dikarya</taxon>
        <taxon>Ascomycota</taxon>
        <taxon>Pezizomycotina</taxon>
        <taxon>Eurotiomycetes</taxon>
        <taxon>Chaetothyriomycetidae</taxon>
        <taxon>Chaetothyriales</taxon>
        <taxon>Herpotrichiellaceae</taxon>
        <taxon>Exophiala</taxon>
    </lineage>
</organism>
<proteinExistence type="predicted"/>
<keyword evidence="2" id="KW-1185">Reference proteome</keyword>
<accession>A0ABR0J2F2</accession>
<comment type="caution">
    <text evidence="1">The sequence shown here is derived from an EMBL/GenBank/DDBJ whole genome shotgun (WGS) entry which is preliminary data.</text>
</comment>
<reference evidence="1 2" key="1">
    <citation type="submission" date="2023-08" db="EMBL/GenBank/DDBJ databases">
        <title>Black Yeasts Isolated from many extreme environments.</title>
        <authorList>
            <person name="Coleine C."/>
            <person name="Stajich J.E."/>
            <person name="Selbmann L."/>
        </authorList>
    </citation>
    <scope>NUCLEOTIDE SEQUENCE [LARGE SCALE GENOMIC DNA]</scope>
    <source>
        <strain evidence="1 2">CCFEE 6328</strain>
    </source>
</reference>
<name>A0ABR0J2F2_9EURO</name>
<dbReference type="EMBL" id="JAVRRF010000022">
    <property type="protein sequence ID" value="KAK5054900.1"/>
    <property type="molecule type" value="Genomic_DNA"/>
</dbReference>
<evidence type="ECO:0000313" key="1">
    <source>
        <dbReference type="EMBL" id="KAK5054900.1"/>
    </source>
</evidence>
<protein>
    <submittedName>
        <fullName evidence="1">Uncharacterized protein</fullName>
    </submittedName>
</protein>